<accession>A0A8H6MB83</accession>
<evidence type="ECO:0000256" key="1">
    <source>
        <dbReference type="SAM" id="SignalP"/>
    </source>
</evidence>
<name>A0A8H6MB83_9AGAR</name>
<proteinExistence type="predicted"/>
<comment type="caution">
    <text evidence="2">The sequence shown here is derived from an EMBL/GenBank/DDBJ whole genome shotgun (WGS) entry which is preliminary data.</text>
</comment>
<reference evidence="2 3" key="1">
    <citation type="submission" date="2020-07" db="EMBL/GenBank/DDBJ databases">
        <title>Comparative genomics of pyrophilous fungi reveals a link between fire events and developmental genes.</title>
        <authorList>
            <consortium name="DOE Joint Genome Institute"/>
            <person name="Steindorff A.S."/>
            <person name="Carver A."/>
            <person name="Calhoun S."/>
            <person name="Stillman K."/>
            <person name="Liu H."/>
            <person name="Lipzen A."/>
            <person name="Pangilinan J."/>
            <person name="Labutti K."/>
            <person name="Bruns T.D."/>
            <person name="Grigoriev I.V."/>
        </authorList>
    </citation>
    <scope>NUCLEOTIDE SEQUENCE [LARGE SCALE GENOMIC DNA]</scope>
    <source>
        <strain evidence="2 3">CBS 144469</strain>
    </source>
</reference>
<protein>
    <submittedName>
        <fullName evidence="2">Uncharacterized protein</fullName>
    </submittedName>
</protein>
<feature type="signal peptide" evidence="1">
    <location>
        <begin position="1"/>
        <end position="22"/>
    </location>
</feature>
<keyword evidence="3" id="KW-1185">Reference proteome</keyword>
<evidence type="ECO:0000313" key="3">
    <source>
        <dbReference type="Proteomes" id="UP000521943"/>
    </source>
</evidence>
<dbReference type="EMBL" id="JACGCI010000015">
    <property type="protein sequence ID" value="KAF6759574.1"/>
    <property type="molecule type" value="Genomic_DNA"/>
</dbReference>
<keyword evidence="1" id="KW-0732">Signal</keyword>
<organism evidence="2 3">
    <name type="scientific">Ephemerocybe angulata</name>
    <dbReference type="NCBI Taxonomy" id="980116"/>
    <lineage>
        <taxon>Eukaryota</taxon>
        <taxon>Fungi</taxon>
        <taxon>Dikarya</taxon>
        <taxon>Basidiomycota</taxon>
        <taxon>Agaricomycotina</taxon>
        <taxon>Agaricomycetes</taxon>
        <taxon>Agaricomycetidae</taxon>
        <taxon>Agaricales</taxon>
        <taxon>Agaricineae</taxon>
        <taxon>Psathyrellaceae</taxon>
        <taxon>Ephemerocybe</taxon>
    </lineage>
</organism>
<dbReference type="Proteomes" id="UP000521943">
    <property type="component" value="Unassembled WGS sequence"/>
</dbReference>
<evidence type="ECO:0000313" key="2">
    <source>
        <dbReference type="EMBL" id="KAF6759574.1"/>
    </source>
</evidence>
<dbReference type="AlphaFoldDB" id="A0A8H6MB83"/>
<gene>
    <name evidence="2" type="ORF">DFP72DRAFT_844270</name>
</gene>
<feature type="chain" id="PRO_5034724120" evidence="1">
    <location>
        <begin position="23"/>
        <end position="151"/>
    </location>
</feature>
<sequence length="151" mass="17265">MRVPLLALLPISLGTLASLANARFTDDVDAREIHARSFHVARRLVPRLAGYASHPLNARAHRRAQRATRATGNGLVVVLEMQHIFLQYQPTGRPQAQGAEPRYYEGGRLVIMWSFRHDWQSILLKQHHVHSLKVETRRRVTGHVPWVFRAS</sequence>